<accession>A0A091DXD6</accession>
<proteinExistence type="inferred from homology"/>
<organism evidence="2 3">
    <name type="scientific">Fukomys damarensis</name>
    <name type="common">Damaraland mole rat</name>
    <name type="synonym">Cryptomys damarensis</name>
    <dbReference type="NCBI Taxonomy" id="885580"/>
    <lineage>
        <taxon>Eukaryota</taxon>
        <taxon>Metazoa</taxon>
        <taxon>Chordata</taxon>
        <taxon>Craniata</taxon>
        <taxon>Vertebrata</taxon>
        <taxon>Euteleostomi</taxon>
        <taxon>Mammalia</taxon>
        <taxon>Eutheria</taxon>
        <taxon>Euarchontoglires</taxon>
        <taxon>Glires</taxon>
        <taxon>Rodentia</taxon>
        <taxon>Hystricomorpha</taxon>
        <taxon>Bathyergidae</taxon>
        <taxon>Fukomys</taxon>
    </lineage>
</organism>
<dbReference type="InterPro" id="IPR036291">
    <property type="entry name" value="NAD(P)-bd_dom_sf"/>
</dbReference>
<dbReference type="EMBL" id="KN122898">
    <property type="protein sequence ID" value="KFO27496.1"/>
    <property type="molecule type" value="Genomic_DNA"/>
</dbReference>
<dbReference type="GO" id="GO:0004090">
    <property type="term" value="F:carbonyl reductase (NADPH) activity"/>
    <property type="evidence" value="ECO:0007669"/>
    <property type="project" value="TreeGrafter"/>
</dbReference>
<dbReference type="AlphaFoldDB" id="A0A091DXD6"/>
<gene>
    <name evidence="2" type="ORF">H920_11038</name>
</gene>
<evidence type="ECO:0000256" key="1">
    <source>
        <dbReference type="ARBA" id="ARBA00006484"/>
    </source>
</evidence>
<evidence type="ECO:0000313" key="3">
    <source>
        <dbReference type="Proteomes" id="UP000028990"/>
    </source>
</evidence>
<dbReference type="Gene3D" id="3.40.50.720">
    <property type="entry name" value="NAD(P)-binding Rossmann-like Domain"/>
    <property type="match status" value="1"/>
</dbReference>
<name>A0A091DXD6_FUKDA</name>
<dbReference type="SUPFAM" id="SSF51735">
    <property type="entry name" value="NAD(P)-binding Rossmann-fold domains"/>
    <property type="match status" value="1"/>
</dbReference>
<keyword evidence="3" id="KW-1185">Reference proteome</keyword>
<sequence>MLAWMSRGQLSSCSLLSTSFTIARCLPQDGAHVAISSRKQQNVDSAVAKVKGEGLSMMGTVCHVGKAEDGERLVEYEGGVGFLVCTAGVNTPVGSTLGPLHKNKAFWNLLKKNHQLKRQAAQYCPSSVTSFKSFWSEEKASGNRLTPTLLAVDIHWQQAYSCQSIAAGIGNGVVSSQAVSPVEATGVKPGE</sequence>
<protein>
    <submittedName>
        <fullName evidence="2">Dehydrogenase/reductase SDR family member 2</fullName>
    </submittedName>
</protein>
<reference evidence="2 3" key="1">
    <citation type="submission" date="2013-11" db="EMBL/GenBank/DDBJ databases">
        <title>The Damaraland mole rat (Fukomys damarensis) genome and evolution of African mole rats.</title>
        <authorList>
            <person name="Gladyshev V.N."/>
            <person name="Fang X."/>
        </authorList>
    </citation>
    <scope>NUCLEOTIDE SEQUENCE [LARGE SCALE GENOMIC DNA]</scope>
    <source>
        <tissue evidence="2">Liver</tissue>
    </source>
</reference>
<dbReference type="Proteomes" id="UP000028990">
    <property type="component" value="Unassembled WGS sequence"/>
</dbReference>
<dbReference type="PANTHER" id="PTHR43943">
    <property type="entry name" value="DEHYDROGENASE/REDUCTASE (SDR FAMILY) MEMBER 4"/>
    <property type="match status" value="1"/>
</dbReference>
<evidence type="ECO:0000313" key="2">
    <source>
        <dbReference type="EMBL" id="KFO27496.1"/>
    </source>
</evidence>
<comment type="similarity">
    <text evidence="1">Belongs to the short-chain dehydrogenases/reductases (SDR) family.</text>
</comment>
<dbReference type="PANTHER" id="PTHR43943:SF15">
    <property type="entry name" value="DEHYDROGENASE_REDUCTASE MEMBER 2"/>
    <property type="match status" value="1"/>
</dbReference>